<evidence type="ECO:0000313" key="8">
    <source>
        <dbReference type="Proteomes" id="UP000019364"/>
    </source>
</evidence>
<dbReference type="InterPro" id="IPR000866">
    <property type="entry name" value="AhpC/TSA"/>
</dbReference>
<dbReference type="CDD" id="cd02966">
    <property type="entry name" value="TlpA_like_family"/>
    <property type="match status" value="1"/>
</dbReference>
<comment type="caution">
    <text evidence="7">The sequence shown here is derived from an EMBL/GenBank/DDBJ whole genome shotgun (WGS) entry which is preliminary data.</text>
</comment>
<dbReference type="eggNOG" id="COG0526">
    <property type="taxonomic scope" value="Bacteria"/>
</dbReference>
<evidence type="ECO:0000256" key="5">
    <source>
        <dbReference type="ARBA" id="ARBA00023284"/>
    </source>
</evidence>
<dbReference type="EMBL" id="BAVZ01000009">
    <property type="protein sequence ID" value="GAF09014.1"/>
    <property type="molecule type" value="Genomic_DNA"/>
</dbReference>
<gene>
    <name evidence="7" type="ORF">JCM16418_3130</name>
</gene>
<dbReference type="AlphaFoldDB" id="W7Z3E8"/>
<dbReference type="GO" id="GO:0017004">
    <property type="term" value="P:cytochrome complex assembly"/>
    <property type="evidence" value="ECO:0007669"/>
    <property type="project" value="UniProtKB-KW"/>
</dbReference>
<evidence type="ECO:0000256" key="3">
    <source>
        <dbReference type="ARBA" id="ARBA00022968"/>
    </source>
</evidence>
<dbReference type="InterPro" id="IPR050553">
    <property type="entry name" value="Thioredoxin_ResA/DsbE_sf"/>
</dbReference>
<sequence length="175" mass="19141">MGKSRKKVQIIVLLVLIALGAYAIVTQVFGSDGKPKVGSTAPDFDLLGLDGKAHTLKEYEGKAMVINFWGTWCKPCVKEMPALQSQWEKWKDKGVVILGINAGEDEMAVSNFAKQVNVNFPIVLDTEKSAVSSYGISPLPTTFFVFPNGKVKDIHTGQLDLATLDKQIEELVNSQ</sequence>
<keyword evidence="4" id="KW-1015">Disulfide bond</keyword>
<evidence type="ECO:0000259" key="6">
    <source>
        <dbReference type="PROSITE" id="PS51352"/>
    </source>
</evidence>
<proteinExistence type="predicted"/>
<keyword evidence="5" id="KW-0676">Redox-active center</keyword>
<dbReference type="Gene3D" id="3.40.30.10">
    <property type="entry name" value="Glutaredoxin"/>
    <property type="match status" value="1"/>
</dbReference>
<reference evidence="7 8" key="1">
    <citation type="journal article" date="2014" name="Genome Announc.">
        <title>Draft Genome Sequence of Paenibacillus pini JCM 16418T, Isolated from the Rhizosphere of Pine Tree.</title>
        <authorList>
            <person name="Yuki M."/>
            <person name="Oshima K."/>
            <person name="Suda W."/>
            <person name="Oshida Y."/>
            <person name="Kitamura K."/>
            <person name="Iida Y."/>
            <person name="Hattori M."/>
            <person name="Ohkuma M."/>
        </authorList>
    </citation>
    <scope>NUCLEOTIDE SEQUENCE [LARGE SCALE GENOMIC DNA]</scope>
    <source>
        <strain evidence="7 8">JCM 16418</strain>
    </source>
</reference>
<evidence type="ECO:0000256" key="1">
    <source>
        <dbReference type="ARBA" id="ARBA00004196"/>
    </source>
</evidence>
<dbReference type="PANTHER" id="PTHR42852">
    <property type="entry name" value="THIOL:DISULFIDE INTERCHANGE PROTEIN DSBE"/>
    <property type="match status" value="1"/>
</dbReference>
<dbReference type="PROSITE" id="PS51352">
    <property type="entry name" value="THIOREDOXIN_2"/>
    <property type="match status" value="1"/>
</dbReference>
<keyword evidence="8" id="KW-1185">Reference proteome</keyword>
<evidence type="ECO:0000313" key="7">
    <source>
        <dbReference type="EMBL" id="GAF09014.1"/>
    </source>
</evidence>
<dbReference type="GO" id="GO:0016491">
    <property type="term" value="F:oxidoreductase activity"/>
    <property type="evidence" value="ECO:0007669"/>
    <property type="project" value="InterPro"/>
</dbReference>
<dbReference type="OrthoDB" id="25753at2"/>
<dbReference type="GO" id="GO:0016209">
    <property type="term" value="F:antioxidant activity"/>
    <property type="evidence" value="ECO:0007669"/>
    <property type="project" value="InterPro"/>
</dbReference>
<dbReference type="InterPro" id="IPR013766">
    <property type="entry name" value="Thioredoxin_domain"/>
</dbReference>
<organism evidence="7 8">
    <name type="scientific">Paenibacillus pini JCM 16418</name>
    <dbReference type="NCBI Taxonomy" id="1236976"/>
    <lineage>
        <taxon>Bacteria</taxon>
        <taxon>Bacillati</taxon>
        <taxon>Bacillota</taxon>
        <taxon>Bacilli</taxon>
        <taxon>Bacillales</taxon>
        <taxon>Paenibacillaceae</taxon>
        <taxon>Paenibacillus</taxon>
    </lineage>
</organism>
<feature type="domain" description="Thioredoxin" evidence="6">
    <location>
        <begin position="35"/>
        <end position="173"/>
    </location>
</feature>
<dbReference type="STRING" id="1236976.JCM16418_3130"/>
<keyword evidence="3" id="KW-0735">Signal-anchor</keyword>
<evidence type="ECO:0000256" key="2">
    <source>
        <dbReference type="ARBA" id="ARBA00022748"/>
    </source>
</evidence>
<dbReference type="GO" id="GO:0030313">
    <property type="term" value="C:cell envelope"/>
    <property type="evidence" value="ECO:0007669"/>
    <property type="project" value="UniProtKB-SubCell"/>
</dbReference>
<dbReference type="RefSeq" id="WP_036650010.1">
    <property type="nucleotide sequence ID" value="NZ_BAVZ01000009.1"/>
</dbReference>
<dbReference type="Pfam" id="PF00578">
    <property type="entry name" value="AhpC-TSA"/>
    <property type="match status" value="1"/>
</dbReference>
<dbReference type="SUPFAM" id="SSF52833">
    <property type="entry name" value="Thioredoxin-like"/>
    <property type="match status" value="1"/>
</dbReference>
<evidence type="ECO:0000256" key="4">
    <source>
        <dbReference type="ARBA" id="ARBA00023157"/>
    </source>
</evidence>
<dbReference type="Proteomes" id="UP000019364">
    <property type="component" value="Unassembled WGS sequence"/>
</dbReference>
<keyword evidence="3" id="KW-0812">Transmembrane</keyword>
<dbReference type="PANTHER" id="PTHR42852:SF6">
    <property type="entry name" value="THIOL:DISULFIDE INTERCHANGE PROTEIN DSBE"/>
    <property type="match status" value="1"/>
</dbReference>
<dbReference type="InterPro" id="IPR036249">
    <property type="entry name" value="Thioredoxin-like_sf"/>
</dbReference>
<name>W7Z3E8_9BACL</name>
<keyword evidence="2" id="KW-0201">Cytochrome c-type biogenesis</keyword>
<comment type="subcellular location">
    <subcellularLocation>
        <location evidence="1">Cell envelope</location>
    </subcellularLocation>
</comment>
<accession>W7Z3E8</accession>
<dbReference type="NCBIfam" id="NF002854">
    <property type="entry name" value="PRK03147.1"/>
    <property type="match status" value="1"/>
</dbReference>
<protein>
    <recommendedName>
        <fullName evidence="6">Thioredoxin domain-containing protein</fullName>
    </recommendedName>
</protein>